<dbReference type="InterPro" id="IPR050570">
    <property type="entry name" value="Cell_wall_metabolism_enzyme"/>
</dbReference>
<dbReference type="AlphaFoldDB" id="A0AAW3WZL1"/>
<gene>
    <name evidence="7" type="ORF">H8S19_01540</name>
</gene>
<dbReference type="Gene3D" id="6.10.250.3150">
    <property type="match status" value="1"/>
</dbReference>
<organism evidence="7 8">
    <name type="scientific">Clostridium segne</name>
    <dbReference type="NCBI Taxonomy" id="2763038"/>
    <lineage>
        <taxon>Bacteria</taxon>
        <taxon>Bacillati</taxon>
        <taxon>Bacillota</taxon>
        <taxon>Clostridia</taxon>
        <taxon>Eubacteriales</taxon>
        <taxon>Clostridiaceae</taxon>
        <taxon>Clostridium</taxon>
    </lineage>
</organism>
<keyword evidence="2" id="KW-0175">Coiled coil</keyword>
<feature type="domain" description="Peptidoglycan hydrolase PcsB coiled-coil" evidence="6">
    <location>
        <begin position="107"/>
        <end position="178"/>
    </location>
</feature>
<evidence type="ECO:0000256" key="2">
    <source>
        <dbReference type="SAM" id="Coils"/>
    </source>
</evidence>
<dbReference type="EMBL" id="JACOOW010000002">
    <property type="protein sequence ID" value="MBC5655774.1"/>
    <property type="molecule type" value="Genomic_DNA"/>
</dbReference>
<evidence type="ECO:0000256" key="1">
    <source>
        <dbReference type="ARBA" id="ARBA00022729"/>
    </source>
</evidence>
<dbReference type="PANTHER" id="PTHR21666">
    <property type="entry name" value="PEPTIDASE-RELATED"/>
    <property type="match status" value="1"/>
</dbReference>
<evidence type="ECO:0000259" key="5">
    <source>
        <dbReference type="Pfam" id="PF01551"/>
    </source>
</evidence>
<keyword evidence="1 4" id="KW-0732">Signal</keyword>
<evidence type="ECO:0000259" key="6">
    <source>
        <dbReference type="Pfam" id="PF24568"/>
    </source>
</evidence>
<dbReference type="Pfam" id="PF24568">
    <property type="entry name" value="CC_PcsB"/>
    <property type="match status" value="1"/>
</dbReference>
<dbReference type="InterPro" id="IPR011055">
    <property type="entry name" value="Dup_hybrid_motif"/>
</dbReference>
<dbReference type="Pfam" id="PF01551">
    <property type="entry name" value="Peptidase_M23"/>
    <property type="match status" value="1"/>
</dbReference>
<feature type="chain" id="PRO_5043800615" evidence="4">
    <location>
        <begin position="27"/>
        <end position="425"/>
    </location>
</feature>
<feature type="compositionally biased region" description="Low complexity" evidence="3">
    <location>
        <begin position="269"/>
        <end position="297"/>
    </location>
</feature>
<keyword evidence="8" id="KW-1185">Reference proteome</keyword>
<comment type="caution">
    <text evidence="7">The sequence shown here is derived from an EMBL/GenBank/DDBJ whole genome shotgun (WGS) entry which is preliminary data.</text>
</comment>
<feature type="signal peptide" evidence="4">
    <location>
        <begin position="1"/>
        <end position="26"/>
    </location>
</feature>
<evidence type="ECO:0000256" key="4">
    <source>
        <dbReference type="SAM" id="SignalP"/>
    </source>
</evidence>
<evidence type="ECO:0000256" key="3">
    <source>
        <dbReference type="SAM" id="MobiDB-lite"/>
    </source>
</evidence>
<reference evidence="7 8" key="1">
    <citation type="submission" date="2020-08" db="EMBL/GenBank/DDBJ databases">
        <title>Genome public.</title>
        <authorList>
            <person name="Liu C."/>
            <person name="Sun Q."/>
        </authorList>
    </citation>
    <scope>NUCLEOTIDE SEQUENCE [LARGE SCALE GENOMIC DNA]</scope>
    <source>
        <strain evidence="7 8">BX14</strain>
    </source>
</reference>
<protein>
    <submittedName>
        <fullName evidence="7">Peptidoglycan DD-metalloendopeptidase family protein</fullName>
    </submittedName>
</protein>
<dbReference type="InterPro" id="IPR057309">
    <property type="entry name" value="PcsB_CC"/>
</dbReference>
<sequence>MKKQGLKIRAALFLVMAALASSPVLTSVAAATKKDVSSAKDKKSALEQEKMKTEEAIKSLQGLKSNTESYVKELDTKMNDLQSQVTKLENNISSKQKSIDETAVKLEEAQKTEKKQYASMKMRIKYMYEKGDSSYLNLLLEARSLSELLNRAEYVSKISEYDRKMLDQYVATKESIADSKKKLETEKAELQEMKTQTEAKQDSVQLLLNEKNKELQNVNAQIGEKSAQAKAYEDDIKAQEAKIAQMEAEIKKKEAEEAAKKAAEEAARKAAAAGKTNNSTTKGNTGSTTTTSTGSSSLRWPCPASGRITSGFGKRKSPTAGASSNHKGIDISASTGSSIVAAAGGTVSIATYSYSAGNYVVVNHGNGLSTVYMHCSQLLVSAGDTVKAGQTIAKVGSTGYSTGSHLHFAVRKNGSYVNPSSYVSP</sequence>
<dbReference type="Gene3D" id="2.70.70.10">
    <property type="entry name" value="Glucose Permease (Domain IIA)"/>
    <property type="match status" value="1"/>
</dbReference>
<dbReference type="CDD" id="cd12797">
    <property type="entry name" value="M23_peptidase"/>
    <property type="match status" value="1"/>
</dbReference>
<dbReference type="PANTHER" id="PTHR21666:SF270">
    <property type="entry name" value="MUREIN HYDROLASE ACTIVATOR ENVC"/>
    <property type="match status" value="1"/>
</dbReference>
<name>A0AAW3WZL1_9CLOT</name>
<evidence type="ECO:0000313" key="8">
    <source>
        <dbReference type="Proteomes" id="UP000653904"/>
    </source>
</evidence>
<feature type="region of interest" description="Disordered" evidence="3">
    <location>
        <begin position="261"/>
        <end position="328"/>
    </location>
</feature>
<proteinExistence type="predicted"/>
<dbReference type="InterPro" id="IPR016047">
    <property type="entry name" value="M23ase_b-sheet_dom"/>
</dbReference>
<feature type="domain" description="M23ase beta-sheet core" evidence="5">
    <location>
        <begin position="325"/>
        <end position="419"/>
    </location>
</feature>
<dbReference type="GO" id="GO:0004222">
    <property type="term" value="F:metalloendopeptidase activity"/>
    <property type="evidence" value="ECO:0007669"/>
    <property type="project" value="TreeGrafter"/>
</dbReference>
<dbReference type="Proteomes" id="UP000653904">
    <property type="component" value="Unassembled WGS sequence"/>
</dbReference>
<evidence type="ECO:0000313" key="7">
    <source>
        <dbReference type="EMBL" id="MBC5655774.1"/>
    </source>
</evidence>
<dbReference type="SUPFAM" id="SSF51261">
    <property type="entry name" value="Duplicated hybrid motif"/>
    <property type="match status" value="1"/>
</dbReference>
<dbReference type="RefSeq" id="WP_118651980.1">
    <property type="nucleotide sequence ID" value="NZ_JACOOW010000002.1"/>
</dbReference>
<accession>A0AAW3WZL1</accession>
<feature type="coiled-coil region" evidence="2">
    <location>
        <begin position="29"/>
        <end position="98"/>
    </location>
</feature>